<protein>
    <recommendedName>
        <fullName evidence="3">histidine kinase</fullName>
        <ecNumber evidence="3">2.7.13.3</ecNumber>
    </recommendedName>
</protein>
<dbReference type="PRINTS" id="PR00344">
    <property type="entry name" value="BCTRLSENSOR"/>
</dbReference>
<name>A0A2G6KIN8_9BACT</name>
<dbReference type="InterPro" id="IPR004358">
    <property type="entry name" value="Sig_transdc_His_kin-like_C"/>
</dbReference>
<keyword evidence="6" id="KW-0418">Kinase</keyword>
<dbReference type="EC" id="2.7.13.3" evidence="3"/>
<dbReference type="InterPro" id="IPR036890">
    <property type="entry name" value="HATPase_C_sf"/>
</dbReference>
<reference evidence="9 10" key="1">
    <citation type="submission" date="2017-10" db="EMBL/GenBank/DDBJ databases">
        <title>Novel microbial diversity and functional potential in the marine mammal oral microbiome.</title>
        <authorList>
            <person name="Dudek N.K."/>
            <person name="Sun C.L."/>
            <person name="Burstein D."/>
            <person name="Kantor R.S."/>
            <person name="Aliaga Goltsman D.S."/>
            <person name="Bik E.M."/>
            <person name="Thomas B.C."/>
            <person name="Banfield J.F."/>
            <person name="Relman D.A."/>
        </authorList>
    </citation>
    <scope>NUCLEOTIDE SEQUENCE [LARGE SCALE GENOMIC DNA]</scope>
    <source>
        <strain evidence="9">DOLJORAL78_47_16</strain>
    </source>
</reference>
<dbReference type="PANTHER" id="PTHR43065:SF42">
    <property type="entry name" value="TWO-COMPONENT SENSOR PPRA"/>
    <property type="match status" value="1"/>
</dbReference>
<dbReference type="Pfam" id="PF13426">
    <property type="entry name" value="PAS_9"/>
    <property type="match status" value="1"/>
</dbReference>
<dbReference type="SMART" id="SM00387">
    <property type="entry name" value="HATPase_c"/>
    <property type="match status" value="1"/>
</dbReference>
<comment type="catalytic activity">
    <reaction evidence="1">
        <text>ATP + protein L-histidine = ADP + protein N-phospho-L-histidine.</text>
        <dbReference type="EC" id="2.7.13.3"/>
    </reaction>
</comment>
<dbReference type="Gene3D" id="3.30.565.10">
    <property type="entry name" value="Histidine kinase-like ATPase, C-terminal domain"/>
    <property type="match status" value="1"/>
</dbReference>
<dbReference type="Pfam" id="PF00672">
    <property type="entry name" value="HAMP"/>
    <property type="match status" value="1"/>
</dbReference>
<gene>
    <name evidence="9" type="ORF">CSA56_03790</name>
</gene>
<dbReference type="InterPro" id="IPR005467">
    <property type="entry name" value="His_kinase_dom"/>
</dbReference>
<comment type="caution">
    <text evidence="9">The sequence shown here is derived from an EMBL/GenBank/DDBJ whole genome shotgun (WGS) entry which is preliminary data.</text>
</comment>
<dbReference type="EMBL" id="PDSK01000040">
    <property type="protein sequence ID" value="PIE35536.1"/>
    <property type="molecule type" value="Genomic_DNA"/>
</dbReference>
<accession>A0A2G6KIN8</accession>
<dbReference type="SMART" id="SM00388">
    <property type="entry name" value="HisKA"/>
    <property type="match status" value="1"/>
</dbReference>
<evidence type="ECO:0000259" key="8">
    <source>
        <dbReference type="PROSITE" id="PS50885"/>
    </source>
</evidence>
<dbReference type="InterPro" id="IPR003661">
    <property type="entry name" value="HisK_dim/P_dom"/>
</dbReference>
<dbReference type="Proteomes" id="UP000230821">
    <property type="component" value="Unassembled WGS sequence"/>
</dbReference>
<feature type="domain" description="HAMP" evidence="8">
    <location>
        <begin position="302"/>
        <end position="354"/>
    </location>
</feature>
<evidence type="ECO:0000313" key="10">
    <source>
        <dbReference type="Proteomes" id="UP000230821"/>
    </source>
</evidence>
<dbReference type="InterPro" id="IPR003594">
    <property type="entry name" value="HATPase_dom"/>
</dbReference>
<dbReference type="SUPFAM" id="SSF55874">
    <property type="entry name" value="ATPase domain of HSP90 chaperone/DNA topoisomerase II/histidine kinase"/>
    <property type="match status" value="1"/>
</dbReference>
<dbReference type="GO" id="GO:0000155">
    <property type="term" value="F:phosphorelay sensor kinase activity"/>
    <property type="evidence" value="ECO:0007669"/>
    <property type="project" value="InterPro"/>
</dbReference>
<dbReference type="SUPFAM" id="SSF47384">
    <property type="entry name" value="Homodimeric domain of signal transducing histidine kinase"/>
    <property type="match status" value="1"/>
</dbReference>
<dbReference type="CDD" id="cd06225">
    <property type="entry name" value="HAMP"/>
    <property type="match status" value="1"/>
</dbReference>
<dbReference type="SMART" id="SM00091">
    <property type="entry name" value="PAS"/>
    <property type="match status" value="1"/>
</dbReference>
<feature type="domain" description="Histidine kinase" evidence="7">
    <location>
        <begin position="507"/>
        <end position="717"/>
    </location>
</feature>
<dbReference type="SUPFAM" id="SSF158472">
    <property type="entry name" value="HAMP domain-like"/>
    <property type="match status" value="1"/>
</dbReference>
<dbReference type="InterPro" id="IPR000014">
    <property type="entry name" value="PAS"/>
</dbReference>
<dbReference type="PROSITE" id="PS50885">
    <property type="entry name" value="HAMP"/>
    <property type="match status" value="1"/>
</dbReference>
<evidence type="ECO:0000256" key="4">
    <source>
        <dbReference type="ARBA" id="ARBA00022553"/>
    </source>
</evidence>
<dbReference type="GO" id="GO:0016020">
    <property type="term" value="C:membrane"/>
    <property type="evidence" value="ECO:0007669"/>
    <property type="project" value="UniProtKB-SubCell"/>
</dbReference>
<dbReference type="SUPFAM" id="SSF55785">
    <property type="entry name" value="PYP-like sensor domain (PAS domain)"/>
    <property type="match status" value="1"/>
</dbReference>
<evidence type="ECO:0000256" key="6">
    <source>
        <dbReference type="ARBA" id="ARBA00022777"/>
    </source>
</evidence>
<keyword evidence="4" id="KW-0597">Phosphoprotein</keyword>
<dbReference type="CDD" id="cd00082">
    <property type="entry name" value="HisKA"/>
    <property type="match status" value="1"/>
</dbReference>
<evidence type="ECO:0000313" key="9">
    <source>
        <dbReference type="EMBL" id="PIE35536.1"/>
    </source>
</evidence>
<keyword evidence="5" id="KW-0808">Transferase</keyword>
<dbReference type="InterPro" id="IPR003660">
    <property type="entry name" value="HAMP_dom"/>
</dbReference>
<dbReference type="SMART" id="SM00304">
    <property type="entry name" value="HAMP"/>
    <property type="match status" value="1"/>
</dbReference>
<evidence type="ECO:0000256" key="1">
    <source>
        <dbReference type="ARBA" id="ARBA00000085"/>
    </source>
</evidence>
<dbReference type="Pfam" id="PF00512">
    <property type="entry name" value="HisKA"/>
    <property type="match status" value="1"/>
</dbReference>
<evidence type="ECO:0000256" key="2">
    <source>
        <dbReference type="ARBA" id="ARBA00004370"/>
    </source>
</evidence>
<dbReference type="PANTHER" id="PTHR43065">
    <property type="entry name" value="SENSOR HISTIDINE KINASE"/>
    <property type="match status" value="1"/>
</dbReference>
<dbReference type="InterPro" id="IPR036097">
    <property type="entry name" value="HisK_dim/P_sf"/>
</dbReference>
<comment type="subcellular location">
    <subcellularLocation>
        <location evidence="2">Membrane</location>
    </subcellularLocation>
</comment>
<dbReference type="InterPro" id="IPR035965">
    <property type="entry name" value="PAS-like_dom_sf"/>
</dbReference>
<dbReference type="Gene3D" id="6.10.340.10">
    <property type="match status" value="1"/>
</dbReference>
<dbReference type="Gene3D" id="3.30.450.20">
    <property type="entry name" value="PAS domain"/>
    <property type="match status" value="1"/>
</dbReference>
<evidence type="ECO:0000256" key="3">
    <source>
        <dbReference type="ARBA" id="ARBA00012438"/>
    </source>
</evidence>
<proteinExistence type="predicted"/>
<sequence>MRFFTRSVLFFISVIVFQSSLTIILITNISKRSNLEDAEKELKQEAKIVFENYNSWKRGLWKSLNGIPGDPQFFELLEKHQESFFAKSLKNFLRENFSASGVDAFVLKYAAHHKIDIQSVTYNNFSLSDLQGLDNTRSHPYLELRIIANQLCLVGVIRLFFTEDKQATSKLFVDCFILKRLSEEFCRQLVLNRHVHTMFLLDARYVSGTLPEKRFRDISELGVFHPAARESYDIEIENTGYNIARRKIERVSSVQGEQDLILVTLLDNSSYVQRVSLLEKIVLSVSLLAALLTVVLSLFFSRNITRPIHALEQAMQRIRGGQYDTGVAQRSQSEIGTLEQGFNEMTLKIRQDKEQMEGLIREITMLKDYNENIIRSMRVGMLIVNETLRIEKVNTAFLEIFELQEGQVLHLHLWELSLEIIDEELMKKVQEILDCQREEFTKITRAERNRVYDLKLSPVDGHDGHDVDKRKTLGCILIVEDISRKIEFEEKIFQAEKLSSISMLSAGVAHEINNPLGSIMTNVQNLLDEEEDEERSISLKWIEQETRRIAKIVRELLDFSSSDRGRTQESDVNAVIDETISLIGYSLKKTQNVRIRTEFDVEIPHARISEDELKQIVINLVKNSIHALEGQGDILLSTVYDIQEKRVQVFIQDTGKGIREEDIPRIFDPFYTSKRNGEGTGLGLSVVYGIINKYKGTITVNSTEGEGTQICLAIPVA</sequence>
<dbReference type="PROSITE" id="PS50109">
    <property type="entry name" value="HIS_KIN"/>
    <property type="match status" value="1"/>
</dbReference>
<evidence type="ECO:0000256" key="5">
    <source>
        <dbReference type="ARBA" id="ARBA00022679"/>
    </source>
</evidence>
<organism evidence="9 10">
    <name type="scientific">candidate division KSB3 bacterium</name>
    <dbReference type="NCBI Taxonomy" id="2044937"/>
    <lineage>
        <taxon>Bacteria</taxon>
        <taxon>candidate division KSB3</taxon>
    </lineage>
</organism>
<dbReference type="Pfam" id="PF02518">
    <property type="entry name" value="HATPase_c"/>
    <property type="match status" value="1"/>
</dbReference>
<evidence type="ECO:0000259" key="7">
    <source>
        <dbReference type="PROSITE" id="PS50109"/>
    </source>
</evidence>
<dbReference type="Gene3D" id="1.10.287.130">
    <property type="match status" value="1"/>
</dbReference>
<dbReference type="AlphaFoldDB" id="A0A2G6KIN8"/>